<protein>
    <submittedName>
        <fullName evidence="1">Uncharacterized protein</fullName>
    </submittedName>
</protein>
<comment type="caution">
    <text evidence="1">The sequence shown here is derived from an EMBL/GenBank/DDBJ whole genome shotgun (WGS) entry which is preliminary data.</text>
</comment>
<organism evidence="1 2">
    <name type="scientific">Candidatus Bacteroides pullicola</name>
    <dbReference type="NCBI Taxonomy" id="2838475"/>
    <lineage>
        <taxon>Bacteria</taxon>
        <taxon>Pseudomonadati</taxon>
        <taxon>Bacteroidota</taxon>
        <taxon>Bacteroidia</taxon>
        <taxon>Bacteroidales</taxon>
        <taxon>Bacteroidaceae</taxon>
        <taxon>Bacteroides</taxon>
    </lineage>
</organism>
<dbReference type="EMBL" id="DXCV01000061">
    <property type="protein sequence ID" value="HIY88819.1"/>
    <property type="molecule type" value="Genomic_DNA"/>
</dbReference>
<evidence type="ECO:0000313" key="1">
    <source>
        <dbReference type="EMBL" id="HIY88819.1"/>
    </source>
</evidence>
<name>A0A9D1ZJN5_9BACE</name>
<reference evidence="1" key="2">
    <citation type="submission" date="2021-04" db="EMBL/GenBank/DDBJ databases">
        <authorList>
            <person name="Gilroy R."/>
        </authorList>
    </citation>
    <scope>NUCLEOTIDE SEQUENCE</scope>
    <source>
        <strain evidence="1">Gambia2-208</strain>
    </source>
</reference>
<dbReference type="AlphaFoldDB" id="A0A9D1ZJN5"/>
<gene>
    <name evidence="1" type="ORF">H9824_08970</name>
</gene>
<accession>A0A9D1ZJN5</accession>
<sequence>MSFRTFMEDCGYKVQNTFWEDFSTADAFGPSAIQNAYNLAFKSWKHNYKYLTELVLVLNHKIWQHYKKHPQLAILYNTLWQQADQFAMDNLKDDELDYFLEVTD</sequence>
<evidence type="ECO:0000313" key="2">
    <source>
        <dbReference type="Proteomes" id="UP000886851"/>
    </source>
</evidence>
<dbReference type="Proteomes" id="UP000886851">
    <property type="component" value="Unassembled WGS sequence"/>
</dbReference>
<proteinExistence type="predicted"/>
<reference evidence="1" key="1">
    <citation type="journal article" date="2021" name="PeerJ">
        <title>Extensive microbial diversity within the chicken gut microbiome revealed by metagenomics and culture.</title>
        <authorList>
            <person name="Gilroy R."/>
            <person name="Ravi A."/>
            <person name="Getino M."/>
            <person name="Pursley I."/>
            <person name="Horton D.L."/>
            <person name="Alikhan N.F."/>
            <person name="Baker D."/>
            <person name="Gharbi K."/>
            <person name="Hall N."/>
            <person name="Watson M."/>
            <person name="Adriaenssens E.M."/>
            <person name="Foster-Nyarko E."/>
            <person name="Jarju S."/>
            <person name="Secka A."/>
            <person name="Antonio M."/>
            <person name="Oren A."/>
            <person name="Chaudhuri R.R."/>
            <person name="La Ragione R."/>
            <person name="Hildebrand F."/>
            <person name="Pallen M.J."/>
        </authorList>
    </citation>
    <scope>NUCLEOTIDE SEQUENCE</scope>
    <source>
        <strain evidence="1">Gambia2-208</strain>
    </source>
</reference>